<sequence length="42" mass="4853">MSYRRKTFFDIACNVVVWVAVIYFCFALLPTILKHMSGALKV</sequence>
<reference evidence="2" key="1">
    <citation type="submission" date="2020-05" db="EMBL/GenBank/DDBJ databases">
        <authorList>
            <person name="Chiriac C."/>
            <person name="Salcher M."/>
            <person name="Ghai R."/>
            <person name="Kavagutti S V."/>
        </authorList>
    </citation>
    <scope>NUCLEOTIDE SEQUENCE</scope>
</reference>
<dbReference type="AlphaFoldDB" id="A0A6J7AAR6"/>
<gene>
    <name evidence="2" type="ORF">UFOPK3174_00960</name>
</gene>
<accession>A0A6J7AAR6</accession>
<name>A0A6J7AAR6_9ZZZZ</name>
<proteinExistence type="predicted"/>
<feature type="transmembrane region" description="Helical" evidence="1">
    <location>
        <begin position="12"/>
        <end position="33"/>
    </location>
</feature>
<organism evidence="2">
    <name type="scientific">freshwater metagenome</name>
    <dbReference type="NCBI Taxonomy" id="449393"/>
    <lineage>
        <taxon>unclassified sequences</taxon>
        <taxon>metagenomes</taxon>
        <taxon>ecological metagenomes</taxon>
    </lineage>
</organism>
<dbReference type="EMBL" id="CAFABH010000015">
    <property type="protein sequence ID" value="CAB4829905.1"/>
    <property type="molecule type" value="Genomic_DNA"/>
</dbReference>
<protein>
    <submittedName>
        <fullName evidence="2">Unannotated protein</fullName>
    </submittedName>
</protein>
<keyword evidence="1" id="KW-0812">Transmembrane</keyword>
<evidence type="ECO:0000313" key="2">
    <source>
        <dbReference type="EMBL" id="CAB4829905.1"/>
    </source>
</evidence>
<keyword evidence="1" id="KW-1133">Transmembrane helix</keyword>
<evidence type="ECO:0000256" key="1">
    <source>
        <dbReference type="SAM" id="Phobius"/>
    </source>
</evidence>
<keyword evidence="1" id="KW-0472">Membrane</keyword>